<dbReference type="GO" id="GO:0003677">
    <property type="term" value="F:DNA binding"/>
    <property type="evidence" value="ECO:0007669"/>
    <property type="project" value="UniProtKB-KW"/>
</dbReference>
<keyword evidence="2" id="KW-0238">DNA-binding</keyword>
<dbReference type="PANTHER" id="PTHR43537:SF5">
    <property type="entry name" value="UXU OPERON TRANSCRIPTIONAL REGULATOR"/>
    <property type="match status" value="1"/>
</dbReference>
<evidence type="ECO:0000259" key="4">
    <source>
        <dbReference type="PROSITE" id="PS50949"/>
    </source>
</evidence>
<dbReference type="InterPro" id="IPR008920">
    <property type="entry name" value="TF_FadR/GntR_C"/>
</dbReference>
<dbReference type="RefSeq" id="YP_002518277.1">
    <property type="nucleotide sequence ID" value="NC_011916.1"/>
</dbReference>
<dbReference type="PRINTS" id="PR00035">
    <property type="entry name" value="HTHGNTR"/>
</dbReference>
<keyword evidence="1" id="KW-0805">Transcription regulation</keyword>
<dbReference type="Proteomes" id="UP000001364">
    <property type="component" value="Chromosome"/>
</dbReference>
<dbReference type="AlphaFoldDB" id="A0A0H3CAZ4"/>
<sequence>MSDNVKLYRKIADSVADDIEAGRYRLGDRLPTERELAEQFGVSRPTLREAMIALEMLGMIEARHGLGIYVTATARPLAPSPEIDFEIGAFELIEARRLFEGEAAALAATSITDEQIAALEGLLTRMHEEEEIRGEDADREFHLTIARATGNGAIIATIETLWDWRNRSPLARNILARARGMGLEPRIAEHRRVVDALKARDPAAARQAMRDHLERVIDHLLHATETEAVQRAQEETNARRSALAKRVAI</sequence>
<keyword evidence="6" id="KW-1185">Reference proteome</keyword>
<dbReference type="OrthoDB" id="9812645at2"/>
<proteinExistence type="predicted"/>
<accession>A0A0H3CAZ4</accession>
<name>A0A0H3CAZ4_CAUVN</name>
<dbReference type="Pfam" id="PF00392">
    <property type="entry name" value="GntR"/>
    <property type="match status" value="1"/>
</dbReference>
<reference evidence="5 6" key="1">
    <citation type="journal article" date="2010" name="J. Bacteriol.">
        <title>The genetic basis of laboratory adaptation in Caulobacter crescentus.</title>
        <authorList>
            <person name="Marks M.E."/>
            <person name="Castro-Rojas C.M."/>
            <person name="Teiling C."/>
            <person name="Du L."/>
            <person name="Kapatral V."/>
            <person name="Walunas T.L."/>
            <person name="Crosson S."/>
        </authorList>
    </citation>
    <scope>NUCLEOTIDE SEQUENCE [LARGE SCALE GENOMIC DNA]</scope>
    <source>
        <strain evidence="6">NA1000 / CB15N</strain>
    </source>
</reference>
<evidence type="ECO:0000256" key="3">
    <source>
        <dbReference type="ARBA" id="ARBA00023163"/>
    </source>
</evidence>
<dbReference type="PhylomeDB" id="A0A0H3CAZ4"/>
<dbReference type="InterPro" id="IPR000524">
    <property type="entry name" value="Tscrpt_reg_HTH_GntR"/>
</dbReference>
<dbReference type="EMBL" id="CP001340">
    <property type="protein sequence ID" value="ACL96369.1"/>
    <property type="molecule type" value="Genomic_DNA"/>
</dbReference>
<dbReference type="PATRIC" id="fig|565050.3.peg.2833"/>
<dbReference type="CDD" id="cd07377">
    <property type="entry name" value="WHTH_GntR"/>
    <property type="match status" value="1"/>
</dbReference>
<dbReference type="Pfam" id="PF07729">
    <property type="entry name" value="FCD"/>
    <property type="match status" value="1"/>
</dbReference>
<evidence type="ECO:0000256" key="2">
    <source>
        <dbReference type="ARBA" id="ARBA00023125"/>
    </source>
</evidence>
<organism evidence="5 6">
    <name type="scientific">Caulobacter vibrioides (strain NA1000 / CB15N)</name>
    <name type="common">Caulobacter crescentus</name>
    <dbReference type="NCBI Taxonomy" id="565050"/>
    <lineage>
        <taxon>Bacteria</taxon>
        <taxon>Pseudomonadati</taxon>
        <taxon>Pseudomonadota</taxon>
        <taxon>Alphaproteobacteria</taxon>
        <taxon>Caulobacterales</taxon>
        <taxon>Caulobacteraceae</taxon>
        <taxon>Caulobacter</taxon>
    </lineage>
</organism>
<protein>
    <submittedName>
        <fullName evidence="5">GntR-family transcriptional regulator</fullName>
    </submittedName>
</protein>
<dbReference type="SMR" id="A0A0H3CAZ4"/>
<dbReference type="SMART" id="SM00895">
    <property type="entry name" value="FCD"/>
    <property type="match status" value="1"/>
</dbReference>
<dbReference type="SUPFAM" id="SSF48008">
    <property type="entry name" value="GntR ligand-binding domain-like"/>
    <property type="match status" value="1"/>
</dbReference>
<dbReference type="KEGG" id="ccs:CCNA_02904"/>
<evidence type="ECO:0000256" key="1">
    <source>
        <dbReference type="ARBA" id="ARBA00023015"/>
    </source>
</evidence>
<dbReference type="PANTHER" id="PTHR43537">
    <property type="entry name" value="TRANSCRIPTIONAL REGULATOR, GNTR FAMILY"/>
    <property type="match status" value="1"/>
</dbReference>
<gene>
    <name evidence="5" type="ordered locus">CCNA_02904</name>
</gene>
<dbReference type="InterPro" id="IPR036388">
    <property type="entry name" value="WH-like_DNA-bd_sf"/>
</dbReference>
<evidence type="ECO:0000313" key="6">
    <source>
        <dbReference type="Proteomes" id="UP000001364"/>
    </source>
</evidence>
<dbReference type="HOGENOM" id="CLU_017584_9_5_5"/>
<dbReference type="InterPro" id="IPR036390">
    <property type="entry name" value="WH_DNA-bd_sf"/>
</dbReference>
<dbReference type="InterPro" id="IPR011711">
    <property type="entry name" value="GntR_C"/>
</dbReference>
<dbReference type="GO" id="GO:0003700">
    <property type="term" value="F:DNA-binding transcription factor activity"/>
    <property type="evidence" value="ECO:0007669"/>
    <property type="project" value="InterPro"/>
</dbReference>
<dbReference type="RefSeq" id="WP_010920654.1">
    <property type="nucleotide sequence ID" value="NC_011916.1"/>
</dbReference>
<dbReference type="Gene3D" id="1.10.10.10">
    <property type="entry name" value="Winged helix-like DNA-binding domain superfamily/Winged helix DNA-binding domain"/>
    <property type="match status" value="1"/>
</dbReference>
<dbReference type="GeneID" id="7331334"/>
<evidence type="ECO:0000313" key="5">
    <source>
        <dbReference type="EMBL" id="ACL96369.1"/>
    </source>
</evidence>
<keyword evidence="3" id="KW-0804">Transcription</keyword>
<dbReference type="Gene3D" id="1.20.120.530">
    <property type="entry name" value="GntR ligand-binding domain-like"/>
    <property type="match status" value="1"/>
</dbReference>
<dbReference type="PROSITE" id="PS50949">
    <property type="entry name" value="HTH_GNTR"/>
    <property type="match status" value="1"/>
</dbReference>
<dbReference type="SUPFAM" id="SSF46785">
    <property type="entry name" value="Winged helix' DNA-binding domain"/>
    <property type="match status" value="1"/>
</dbReference>
<dbReference type="SMART" id="SM00345">
    <property type="entry name" value="HTH_GNTR"/>
    <property type="match status" value="1"/>
</dbReference>
<feature type="domain" description="HTH gntR-type" evidence="4">
    <location>
        <begin position="5"/>
        <end position="73"/>
    </location>
</feature>